<evidence type="ECO:0000313" key="3">
    <source>
        <dbReference type="EMBL" id="TDU30999.1"/>
    </source>
</evidence>
<evidence type="ECO:0000313" key="4">
    <source>
        <dbReference type="Proteomes" id="UP000295341"/>
    </source>
</evidence>
<dbReference type="InterPro" id="IPR000086">
    <property type="entry name" value="NUDIX_hydrolase_dom"/>
</dbReference>
<organism evidence="3 4">
    <name type="scientific">Panacagrimonas perspica</name>
    <dbReference type="NCBI Taxonomy" id="381431"/>
    <lineage>
        <taxon>Bacteria</taxon>
        <taxon>Pseudomonadati</taxon>
        <taxon>Pseudomonadota</taxon>
        <taxon>Gammaproteobacteria</taxon>
        <taxon>Nevskiales</taxon>
        <taxon>Nevskiaceae</taxon>
        <taxon>Panacagrimonas</taxon>
    </lineage>
</organism>
<dbReference type="SUPFAM" id="SSF55811">
    <property type="entry name" value="Nudix"/>
    <property type="match status" value="1"/>
</dbReference>
<dbReference type="InterPro" id="IPR015797">
    <property type="entry name" value="NUDIX_hydrolase-like_dom_sf"/>
</dbReference>
<dbReference type="GO" id="GO:0047631">
    <property type="term" value="F:ADP-ribose diphosphatase activity"/>
    <property type="evidence" value="ECO:0007669"/>
    <property type="project" value="TreeGrafter"/>
</dbReference>
<dbReference type="OrthoDB" id="9794310at2"/>
<dbReference type="Gene3D" id="3.90.79.10">
    <property type="entry name" value="Nucleoside Triphosphate Pyrophosphohydrolase"/>
    <property type="match status" value="1"/>
</dbReference>
<feature type="domain" description="Nudix hydrolase" evidence="2">
    <location>
        <begin position="29"/>
        <end position="169"/>
    </location>
</feature>
<dbReference type="Proteomes" id="UP000295341">
    <property type="component" value="Unassembled WGS sequence"/>
</dbReference>
<dbReference type="Pfam" id="PF00293">
    <property type="entry name" value="NUDIX"/>
    <property type="match status" value="1"/>
</dbReference>
<keyword evidence="4" id="KW-1185">Reference proteome</keyword>
<comment type="caution">
    <text evidence="3">The sequence shown here is derived from an EMBL/GenBank/DDBJ whole genome shotgun (WGS) entry which is preliminary data.</text>
</comment>
<evidence type="ECO:0000256" key="1">
    <source>
        <dbReference type="ARBA" id="ARBA00022801"/>
    </source>
</evidence>
<evidence type="ECO:0000259" key="2">
    <source>
        <dbReference type="PROSITE" id="PS51462"/>
    </source>
</evidence>
<dbReference type="PANTHER" id="PTHR11839">
    <property type="entry name" value="UDP/ADP-SUGAR PYROPHOSPHATASE"/>
    <property type="match status" value="1"/>
</dbReference>
<keyword evidence="1" id="KW-0378">Hydrolase</keyword>
<dbReference type="GO" id="GO:0006753">
    <property type="term" value="P:nucleoside phosphate metabolic process"/>
    <property type="evidence" value="ECO:0007669"/>
    <property type="project" value="TreeGrafter"/>
</dbReference>
<dbReference type="EMBL" id="SOBT01000008">
    <property type="protein sequence ID" value="TDU30999.1"/>
    <property type="molecule type" value="Genomic_DNA"/>
</dbReference>
<reference evidence="3 4" key="1">
    <citation type="submission" date="2019-03" db="EMBL/GenBank/DDBJ databases">
        <title>Genomic Encyclopedia of Type Strains, Phase IV (KMG-IV): sequencing the most valuable type-strain genomes for metagenomic binning, comparative biology and taxonomic classification.</title>
        <authorList>
            <person name="Goeker M."/>
        </authorList>
    </citation>
    <scope>NUCLEOTIDE SEQUENCE [LARGE SCALE GENOMIC DNA]</scope>
    <source>
        <strain evidence="3 4">DSM 26377</strain>
    </source>
</reference>
<gene>
    <name evidence="3" type="ORF">DFR24_0357</name>
</gene>
<dbReference type="CDD" id="cd03424">
    <property type="entry name" value="NUDIX_ADPRase_Nudt5_UGPPase_Nudt14"/>
    <property type="match status" value="1"/>
</dbReference>
<dbReference type="GO" id="GO:0019693">
    <property type="term" value="P:ribose phosphate metabolic process"/>
    <property type="evidence" value="ECO:0007669"/>
    <property type="project" value="TreeGrafter"/>
</dbReference>
<name>A0A4R7PBL6_9GAMM</name>
<protein>
    <submittedName>
        <fullName evidence="3">ADP-ribose pyrophosphatase</fullName>
    </submittedName>
</protein>
<dbReference type="AlphaFoldDB" id="A0A4R7PBL6"/>
<dbReference type="RefSeq" id="WP_133879629.1">
    <property type="nucleotide sequence ID" value="NZ_MWIN01000022.1"/>
</dbReference>
<sequence>MTTPTDAVHTLHDGKFLKLQRDGRWEYVSRQRASGAGFIVAVTDARELVLVEQYRVPLHQRVIELPAGIIGDGETTEGESAETSALRELEEETGFVGTSTRALCHGPVAAGMTDEIGYFVQVFGLRRASEGGGVEGENITVHVVPLAEVETWLEQQAARGVLIDPRVFIALYFAGRNAS</sequence>
<proteinExistence type="predicted"/>
<accession>A0A4R7PBL6</accession>
<dbReference type="PROSITE" id="PS51462">
    <property type="entry name" value="NUDIX"/>
    <property type="match status" value="1"/>
</dbReference>
<dbReference type="PANTHER" id="PTHR11839:SF1">
    <property type="entry name" value="ADP-SUGAR PYROPHOSPHATASE"/>
    <property type="match status" value="1"/>
</dbReference>